<gene>
    <name evidence="4" type="ORF">LR3_07305</name>
</gene>
<dbReference type="CDD" id="cd00009">
    <property type="entry name" value="AAA"/>
    <property type="match status" value="1"/>
</dbReference>
<keyword evidence="1" id="KW-0547">Nucleotide-binding</keyword>
<dbReference type="Gene3D" id="3.40.50.300">
    <property type="entry name" value="P-loop containing nucleotide triphosphate hydrolases"/>
    <property type="match status" value="1"/>
</dbReference>
<name>A0A073JQ50_LIMRT</name>
<evidence type="ECO:0000259" key="3">
    <source>
        <dbReference type="Pfam" id="PF01695"/>
    </source>
</evidence>
<accession>A0A073JQ50</accession>
<dbReference type="InterPro" id="IPR002611">
    <property type="entry name" value="IstB_ATP-bd"/>
</dbReference>
<dbReference type="InterPro" id="IPR047661">
    <property type="entry name" value="IstB"/>
</dbReference>
<dbReference type="RefSeq" id="WP_035168898.1">
    <property type="nucleotide sequence ID" value="NZ_WJNC01000006.1"/>
</dbReference>
<dbReference type="EMBL" id="JOSX01000013">
    <property type="protein sequence ID" value="KEK15570.1"/>
    <property type="molecule type" value="Genomic_DNA"/>
</dbReference>
<evidence type="ECO:0000313" key="4">
    <source>
        <dbReference type="EMBL" id="KEK15570.1"/>
    </source>
</evidence>
<dbReference type="PANTHER" id="PTHR30050:SF4">
    <property type="entry name" value="ATP-BINDING PROTEIN RV3427C IN INSERTION SEQUENCE-RELATED"/>
    <property type="match status" value="1"/>
</dbReference>
<keyword evidence="2" id="KW-0067">ATP-binding</keyword>
<dbReference type="GO" id="GO:0005524">
    <property type="term" value="F:ATP binding"/>
    <property type="evidence" value="ECO:0007669"/>
    <property type="project" value="UniProtKB-KW"/>
</dbReference>
<dbReference type="InterPro" id="IPR027417">
    <property type="entry name" value="P-loop_NTPase"/>
</dbReference>
<feature type="domain" description="IstB-like ATP-binding" evidence="3">
    <location>
        <begin position="11"/>
        <end position="241"/>
    </location>
</feature>
<dbReference type="SUPFAM" id="SSF52540">
    <property type="entry name" value="P-loop containing nucleoside triphosphate hydrolases"/>
    <property type="match status" value="1"/>
</dbReference>
<dbReference type="PATRIC" id="fig|1598.90.peg.893"/>
<evidence type="ECO:0000256" key="1">
    <source>
        <dbReference type="ARBA" id="ARBA00022741"/>
    </source>
</evidence>
<dbReference type="AlphaFoldDB" id="A0A073JQ50"/>
<dbReference type="PIRSF" id="PIRSF003073">
    <property type="entry name" value="DNAC_TnpB_IstB"/>
    <property type="match status" value="1"/>
</dbReference>
<dbReference type="NCBIfam" id="NF038214">
    <property type="entry name" value="IS21_help_AAA"/>
    <property type="match status" value="1"/>
</dbReference>
<evidence type="ECO:0000313" key="5">
    <source>
        <dbReference type="Proteomes" id="UP000027731"/>
    </source>
</evidence>
<evidence type="ECO:0000256" key="2">
    <source>
        <dbReference type="ARBA" id="ARBA00022840"/>
    </source>
</evidence>
<dbReference type="Proteomes" id="UP000027731">
    <property type="component" value="Unassembled WGS sequence"/>
</dbReference>
<protein>
    <submittedName>
        <fullName evidence="4">Transposase</fullName>
    </submittedName>
</protein>
<reference evidence="4 5" key="1">
    <citation type="submission" date="2014-06" db="EMBL/GenBank/DDBJ databases">
        <title>Genetic determinant of reutericyclin biosynthesis of Lactobacillus reuteri.</title>
        <authorList>
            <person name="Lin X."/>
            <person name="Duar R."/>
            <person name="Walter J."/>
            <person name="Gaenzle M."/>
        </authorList>
    </citation>
    <scope>NUCLEOTIDE SEQUENCE [LARGE SCALE GENOMIC DNA]</scope>
    <source>
        <strain evidence="4 5">LTH2584</strain>
    </source>
</reference>
<dbReference type="PANTHER" id="PTHR30050">
    <property type="entry name" value="CHROMOSOMAL REPLICATION INITIATOR PROTEIN DNAA"/>
    <property type="match status" value="1"/>
</dbReference>
<organism evidence="4 5">
    <name type="scientific">Limosilactobacillus reuteri</name>
    <name type="common">Lactobacillus reuteri</name>
    <dbReference type="NCBI Taxonomy" id="1598"/>
    <lineage>
        <taxon>Bacteria</taxon>
        <taxon>Bacillati</taxon>
        <taxon>Bacillota</taxon>
        <taxon>Bacilli</taxon>
        <taxon>Lactobacillales</taxon>
        <taxon>Lactobacillaceae</taxon>
        <taxon>Limosilactobacillus</taxon>
    </lineage>
</organism>
<proteinExistence type="predicted"/>
<comment type="caution">
    <text evidence="4">The sequence shown here is derived from an EMBL/GenBank/DDBJ whole genome shotgun (WGS) entry which is preliminary data.</text>
</comment>
<dbReference type="InterPro" id="IPR028350">
    <property type="entry name" value="DNAC/IstB-like"/>
</dbReference>
<sequence>MTAYTELENNLEALKLNAIREYLPNYLEGDKQLSLAEILKQLTDKELNYRKQRSARMSIHTAHFPYQKEIKDFDFNFQPSVDKEKITNLMSMEFVENARNVLSIGSSGVGKTHLATGLGVEACKNHLSTYFVNCHELIERLKLAYQENRLEPMLKNYLRYKLLIIYEIGYLPIDNLGSNLFFQLISRRYEKKPIIVTTNIPLSKWGQTFSNPTIANAILDRLVHHSEIFKISGKSYRMKDYTEQHTKQHLNR</sequence>
<dbReference type="Pfam" id="PF01695">
    <property type="entry name" value="IstB_IS21"/>
    <property type="match status" value="1"/>
</dbReference>
<dbReference type="GO" id="GO:0006260">
    <property type="term" value="P:DNA replication"/>
    <property type="evidence" value="ECO:0007669"/>
    <property type="project" value="TreeGrafter"/>
</dbReference>